<evidence type="ECO:0000256" key="4">
    <source>
        <dbReference type="ARBA" id="ARBA00022691"/>
    </source>
</evidence>
<dbReference type="PROSITE" id="PS00092">
    <property type="entry name" value="N6_MTASE"/>
    <property type="match status" value="1"/>
</dbReference>
<dbReference type="Pfam" id="PF02384">
    <property type="entry name" value="N6_Mtase"/>
    <property type="match status" value="1"/>
</dbReference>
<evidence type="ECO:0000256" key="1">
    <source>
        <dbReference type="ARBA" id="ARBA00011900"/>
    </source>
</evidence>
<dbReference type="GO" id="GO:0003677">
    <property type="term" value="F:DNA binding"/>
    <property type="evidence" value="ECO:0007669"/>
    <property type="project" value="InterPro"/>
</dbReference>
<sequence>MAKTKKKQEALSVSRLINEVLVAQLSIPFRQIVNDTTFSKYTGSKRPDILISEFEYDGTNDEQYIKNLVAYAEAKDDCKVDDKDWKDALKQGKTKAPKLGLPYFIVTNCKTTYFYNAKTLKQLTLNGNPIREFQTIDIYRLIKNKLTENPNLDSINTNVDSISTISEAIFNKKLWELAGVYRGINFKDNVQKIDFTVGFVALEYFEEKEEIDGNKDASKVYWSTCNDEVAEKIKNNLSGYISRLEDETTFKEFKNVMEVVRIAISGDGKNKPLIGVDDVKQIYGIIDSMKPLHGTGFDLFGAVYEMFASSKEKKDFGEYFTRRHYTHIFSKLLLQDEDVYNKKKEFSIIDPACGTGGFLTESFKVLLNNYEKSGTLTSEAREFLSKKCFYGVDVRDENISRTRLNMFLVGDGHTHMYSDNSLKPTRQGKNILNKKYQYVITNPPYGSGTIKANTEAISTNRTEIAFICKVIDLLEIGGKACIITPDGVLENPSYKKLRREILEKCEVYAIVSLPKFAFAPYTKEKTYALFIKKRSNTITKIQDKPVWMYIIDNDGLANSDKRFPTKLRNNRNGWMHDEISGWVSTDGIEMPGVLEKRWLTFDDSETKSNWIDEKGIVQTARKGGNIDIERITSDNYETLLPEYYLRPYSPHYINEEEFANELKKIDDEMRRVLSEIS</sequence>
<evidence type="ECO:0000256" key="6">
    <source>
        <dbReference type="ARBA" id="ARBA00047942"/>
    </source>
</evidence>
<evidence type="ECO:0000259" key="7">
    <source>
        <dbReference type="Pfam" id="PF02384"/>
    </source>
</evidence>
<dbReference type="PRINTS" id="PR00507">
    <property type="entry name" value="N12N6MTFRASE"/>
</dbReference>
<dbReference type="EC" id="2.1.1.72" evidence="1"/>
<keyword evidence="5" id="KW-0680">Restriction system</keyword>
<keyword evidence="3" id="KW-0808">Transferase</keyword>
<feature type="domain" description="DNA methylase adenine-specific" evidence="7">
    <location>
        <begin position="298"/>
        <end position="555"/>
    </location>
</feature>
<accession>A0A923RVL8</accession>
<dbReference type="PANTHER" id="PTHR42933">
    <property type="entry name" value="SLR6095 PROTEIN"/>
    <property type="match status" value="1"/>
</dbReference>
<dbReference type="GO" id="GO:0009007">
    <property type="term" value="F:site-specific DNA-methyltransferase (adenine-specific) activity"/>
    <property type="evidence" value="ECO:0007669"/>
    <property type="project" value="UniProtKB-EC"/>
</dbReference>
<evidence type="ECO:0000256" key="5">
    <source>
        <dbReference type="ARBA" id="ARBA00022747"/>
    </source>
</evidence>
<dbReference type="PANTHER" id="PTHR42933:SF3">
    <property type="entry name" value="TYPE I RESTRICTION ENZYME MJAVIII METHYLASE SUBUNIT"/>
    <property type="match status" value="1"/>
</dbReference>
<evidence type="ECO:0000313" key="8">
    <source>
        <dbReference type="EMBL" id="MBC5725069.1"/>
    </source>
</evidence>
<protein>
    <recommendedName>
        <fullName evidence="1">site-specific DNA-methyltransferase (adenine-specific)</fullName>
        <ecNumber evidence="1">2.1.1.72</ecNumber>
    </recommendedName>
</protein>
<dbReference type="EMBL" id="JACOPL010000005">
    <property type="protein sequence ID" value="MBC5725069.1"/>
    <property type="molecule type" value="Genomic_DNA"/>
</dbReference>
<dbReference type="RefSeq" id="WP_186949827.1">
    <property type="nucleotide sequence ID" value="NZ_JACOPL010000005.1"/>
</dbReference>
<keyword evidence="2 8" id="KW-0489">Methyltransferase</keyword>
<dbReference type="Proteomes" id="UP000606499">
    <property type="component" value="Unassembled WGS sequence"/>
</dbReference>
<dbReference type="InterPro" id="IPR029063">
    <property type="entry name" value="SAM-dependent_MTases_sf"/>
</dbReference>
<dbReference type="GO" id="GO:0008170">
    <property type="term" value="F:N-methyltransferase activity"/>
    <property type="evidence" value="ECO:0007669"/>
    <property type="project" value="InterPro"/>
</dbReference>
<dbReference type="InterPro" id="IPR051537">
    <property type="entry name" value="DNA_Adenine_Mtase"/>
</dbReference>
<name>A0A923RVL8_9FIRM</name>
<dbReference type="InterPro" id="IPR003356">
    <property type="entry name" value="DNA_methylase_A-5"/>
</dbReference>
<dbReference type="AlphaFoldDB" id="A0A923RVL8"/>
<evidence type="ECO:0000256" key="2">
    <source>
        <dbReference type="ARBA" id="ARBA00022603"/>
    </source>
</evidence>
<gene>
    <name evidence="8" type="ORF">H8S45_06315</name>
</gene>
<reference evidence="8" key="1">
    <citation type="submission" date="2020-08" db="EMBL/GenBank/DDBJ databases">
        <title>Genome public.</title>
        <authorList>
            <person name="Liu C."/>
            <person name="Sun Q."/>
        </authorList>
    </citation>
    <scope>NUCLEOTIDE SEQUENCE</scope>
    <source>
        <strain evidence="8">NSJ-28</strain>
    </source>
</reference>
<dbReference type="SUPFAM" id="SSF53335">
    <property type="entry name" value="S-adenosyl-L-methionine-dependent methyltransferases"/>
    <property type="match status" value="1"/>
</dbReference>
<dbReference type="Gene3D" id="3.40.50.150">
    <property type="entry name" value="Vaccinia Virus protein VP39"/>
    <property type="match status" value="1"/>
</dbReference>
<dbReference type="GO" id="GO:0032259">
    <property type="term" value="P:methylation"/>
    <property type="evidence" value="ECO:0007669"/>
    <property type="project" value="UniProtKB-KW"/>
</dbReference>
<evidence type="ECO:0000313" key="9">
    <source>
        <dbReference type="Proteomes" id="UP000606499"/>
    </source>
</evidence>
<comment type="caution">
    <text evidence="8">The sequence shown here is derived from an EMBL/GenBank/DDBJ whole genome shotgun (WGS) entry which is preliminary data.</text>
</comment>
<keyword evidence="4" id="KW-0949">S-adenosyl-L-methionine</keyword>
<comment type="catalytic activity">
    <reaction evidence="6">
        <text>a 2'-deoxyadenosine in DNA + S-adenosyl-L-methionine = an N(6)-methyl-2'-deoxyadenosine in DNA + S-adenosyl-L-homocysteine + H(+)</text>
        <dbReference type="Rhea" id="RHEA:15197"/>
        <dbReference type="Rhea" id="RHEA-COMP:12418"/>
        <dbReference type="Rhea" id="RHEA-COMP:12419"/>
        <dbReference type="ChEBI" id="CHEBI:15378"/>
        <dbReference type="ChEBI" id="CHEBI:57856"/>
        <dbReference type="ChEBI" id="CHEBI:59789"/>
        <dbReference type="ChEBI" id="CHEBI:90615"/>
        <dbReference type="ChEBI" id="CHEBI:90616"/>
        <dbReference type="EC" id="2.1.1.72"/>
    </reaction>
</comment>
<evidence type="ECO:0000256" key="3">
    <source>
        <dbReference type="ARBA" id="ARBA00022679"/>
    </source>
</evidence>
<organism evidence="8 9">
    <name type="scientific">Agathobaculum faecis</name>
    <dbReference type="NCBI Taxonomy" id="2763013"/>
    <lineage>
        <taxon>Bacteria</taxon>
        <taxon>Bacillati</taxon>
        <taxon>Bacillota</taxon>
        <taxon>Clostridia</taxon>
        <taxon>Eubacteriales</taxon>
        <taxon>Butyricicoccaceae</taxon>
        <taxon>Agathobaculum</taxon>
    </lineage>
</organism>
<keyword evidence="9" id="KW-1185">Reference proteome</keyword>
<proteinExistence type="predicted"/>
<dbReference type="InterPro" id="IPR002052">
    <property type="entry name" value="DNA_methylase_N6_adenine_CS"/>
</dbReference>
<dbReference type="GO" id="GO:0009307">
    <property type="term" value="P:DNA restriction-modification system"/>
    <property type="evidence" value="ECO:0007669"/>
    <property type="project" value="UniProtKB-KW"/>
</dbReference>